<evidence type="ECO:0000256" key="8">
    <source>
        <dbReference type="SAM" id="Phobius"/>
    </source>
</evidence>
<evidence type="ECO:0000256" key="3">
    <source>
        <dbReference type="ARBA" id="ARBA00022448"/>
    </source>
</evidence>
<dbReference type="Pfam" id="PF00860">
    <property type="entry name" value="Xan_ur_permease"/>
    <property type="match status" value="1"/>
</dbReference>
<dbReference type="PROSITE" id="PS01116">
    <property type="entry name" value="XANTH_URACIL_PERMASE"/>
    <property type="match status" value="1"/>
</dbReference>
<protein>
    <submittedName>
        <fullName evidence="9">Purine permease</fullName>
    </submittedName>
</protein>
<feature type="transmembrane region" description="Helical" evidence="8">
    <location>
        <begin position="190"/>
        <end position="210"/>
    </location>
</feature>
<comment type="caution">
    <text evidence="9">The sequence shown here is derived from an EMBL/GenBank/DDBJ whole genome shotgun (WGS) entry which is preliminary data.</text>
</comment>
<dbReference type="InterPro" id="IPR006042">
    <property type="entry name" value="Xan_ur_permease"/>
</dbReference>
<evidence type="ECO:0000256" key="4">
    <source>
        <dbReference type="ARBA" id="ARBA00022475"/>
    </source>
</evidence>
<evidence type="ECO:0000256" key="2">
    <source>
        <dbReference type="ARBA" id="ARBA00008821"/>
    </source>
</evidence>
<dbReference type="PANTHER" id="PTHR42810:SF2">
    <property type="entry name" value="PURINE PERMEASE C1399.01C-RELATED"/>
    <property type="match status" value="1"/>
</dbReference>
<keyword evidence="10" id="KW-1185">Reference proteome</keyword>
<evidence type="ECO:0000256" key="1">
    <source>
        <dbReference type="ARBA" id="ARBA00004651"/>
    </source>
</evidence>
<feature type="transmembrane region" description="Helical" evidence="8">
    <location>
        <begin position="338"/>
        <end position="365"/>
    </location>
</feature>
<accession>A0ABS2G0U1</accession>
<evidence type="ECO:0000256" key="6">
    <source>
        <dbReference type="ARBA" id="ARBA00022989"/>
    </source>
</evidence>
<name>A0ABS2G0U1_FUSMR</name>
<dbReference type="InterPro" id="IPR006043">
    <property type="entry name" value="NCS2"/>
</dbReference>
<feature type="transmembrane region" description="Helical" evidence="8">
    <location>
        <begin position="164"/>
        <end position="183"/>
    </location>
</feature>
<keyword evidence="3" id="KW-0813">Transport</keyword>
<sequence length="444" mass="46222">MRNRSPYHLDGVPSLKEAIPLGLQHVLAMFVSNITPLIIVAGALGIPAETKTFLIQCTMFVAGLNTVIQAYTIGPIGAKLPIVVGTSFAFVPVALSIGLQYGYEAILGAALVGGIFEAFIGLIIKKIRRYFPPVVTGVIVLSIGLSLLPVGVSNFAGGVGAQDFGSFSNLALGMVVLITVIYFKQFTKGITSTGAMFIGTVVGFIVALFIGKVDLSSLSDAGYFNLPKPFTYGLSFHLDACLAMIMMYIVSAVETVGDMSGVTMGGANRELEDRELSGGILADGVGSCIAACFSILPTTSFSQNTGLVTMTGVMSRFVVGVGAAFLMLGAFIPKVGAILSAVPASVIGGSLVMVFAMISISGINLITKEPLKGRNALILSVSLGLGYGLGSVPTALNHFPESIRLIFGGSGIVVSGSIAVILNMILPPDEEMKKHIKLEKKIEA</sequence>
<reference evidence="9 10" key="1">
    <citation type="journal article" date="2021" name="Sci. Rep.">
        <title>The distribution of antibiotic resistance genes in chicken gut microbiota commensals.</title>
        <authorList>
            <person name="Juricova H."/>
            <person name="Matiasovicova J."/>
            <person name="Kubasova T."/>
            <person name="Cejkova D."/>
            <person name="Rychlik I."/>
        </authorList>
    </citation>
    <scope>NUCLEOTIDE SEQUENCE [LARGE SCALE GENOMIC DNA]</scope>
    <source>
        <strain evidence="9 10">An425</strain>
    </source>
</reference>
<feature type="transmembrane region" description="Helical" evidence="8">
    <location>
        <begin position="230"/>
        <end position="250"/>
    </location>
</feature>
<dbReference type="RefSeq" id="WP_204715889.1">
    <property type="nucleotide sequence ID" value="NZ_JACJLT010000023.1"/>
</dbReference>
<keyword evidence="4" id="KW-1003">Cell membrane</keyword>
<dbReference type="PANTHER" id="PTHR42810">
    <property type="entry name" value="PURINE PERMEASE C1399.01C-RELATED"/>
    <property type="match status" value="1"/>
</dbReference>
<evidence type="ECO:0000256" key="7">
    <source>
        <dbReference type="ARBA" id="ARBA00023136"/>
    </source>
</evidence>
<keyword evidence="7 8" id="KW-0472">Membrane</keyword>
<dbReference type="InterPro" id="IPR017588">
    <property type="entry name" value="UacT-like"/>
</dbReference>
<dbReference type="NCBIfam" id="TIGR00801">
    <property type="entry name" value="ncs2"/>
    <property type="match status" value="1"/>
</dbReference>
<feature type="transmembrane region" description="Helical" evidence="8">
    <location>
        <begin position="402"/>
        <end position="426"/>
    </location>
</feature>
<proteinExistence type="inferred from homology"/>
<feature type="transmembrane region" description="Helical" evidence="8">
    <location>
        <begin position="131"/>
        <end position="152"/>
    </location>
</feature>
<comment type="similarity">
    <text evidence="2">Belongs to the nucleobase:cation symporter-2 (NCS2) (TC 2.A.40) family.</text>
</comment>
<feature type="transmembrane region" description="Helical" evidence="8">
    <location>
        <begin position="313"/>
        <end position="332"/>
    </location>
</feature>
<comment type="subcellular location">
    <subcellularLocation>
        <location evidence="1">Cell membrane</location>
        <topology evidence="1">Multi-pass membrane protein</topology>
    </subcellularLocation>
</comment>
<dbReference type="NCBIfam" id="NF037981">
    <property type="entry name" value="NCS2_1"/>
    <property type="match status" value="1"/>
</dbReference>
<gene>
    <name evidence="9" type="ORF">H6A04_04000</name>
</gene>
<organism evidence="9 10">
    <name type="scientific">Fusobacterium mortiferum</name>
    <dbReference type="NCBI Taxonomy" id="850"/>
    <lineage>
        <taxon>Bacteria</taxon>
        <taxon>Fusobacteriati</taxon>
        <taxon>Fusobacteriota</taxon>
        <taxon>Fusobacteriia</taxon>
        <taxon>Fusobacteriales</taxon>
        <taxon>Fusobacteriaceae</taxon>
        <taxon>Fusobacterium</taxon>
    </lineage>
</organism>
<feature type="transmembrane region" description="Helical" evidence="8">
    <location>
        <begin position="377"/>
        <end position="396"/>
    </location>
</feature>
<evidence type="ECO:0000313" key="9">
    <source>
        <dbReference type="EMBL" id="MBM6874820.1"/>
    </source>
</evidence>
<dbReference type="Proteomes" id="UP000728968">
    <property type="component" value="Unassembled WGS sequence"/>
</dbReference>
<feature type="transmembrane region" description="Helical" evidence="8">
    <location>
        <begin position="21"/>
        <end position="47"/>
    </location>
</feature>
<keyword evidence="6 8" id="KW-1133">Transmembrane helix</keyword>
<keyword evidence="5 8" id="KW-0812">Transmembrane</keyword>
<dbReference type="EMBL" id="JACJLT010000023">
    <property type="protein sequence ID" value="MBM6874820.1"/>
    <property type="molecule type" value="Genomic_DNA"/>
</dbReference>
<dbReference type="NCBIfam" id="TIGR03173">
    <property type="entry name" value="pbuX"/>
    <property type="match status" value="1"/>
</dbReference>
<feature type="transmembrane region" description="Helical" evidence="8">
    <location>
        <begin position="105"/>
        <end position="124"/>
    </location>
</feature>
<feature type="transmembrane region" description="Helical" evidence="8">
    <location>
        <begin position="80"/>
        <end position="99"/>
    </location>
</feature>
<evidence type="ECO:0000313" key="10">
    <source>
        <dbReference type="Proteomes" id="UP000728968"/>
    </source>
</evidence>
<evidence type="ECO:0000256" key="5">
    <source>
        <dbReference type="ARBA" id="ARBA00022692"/>
    </source>
</evidence>